<proteinExistence type="predicted"/>
<dbReference type="PRINTS" id="PR00419">
    <property type="entry name" value="ADXRDTASE"/>
</dbReference>
<keyword evidence="9" id="KW-1185">Reference proteome</keyword>
<dbReference type="Gene3D" id="3.50.50.60">
    <property type="entry name" value="FAD/NAD(P)-binding domain"/>
    <property type="match status" value="2"/>
</dbReference>
<evidence type="ECO:0000256" key="4">
    <source>
        <dbReference type="ARBA" id="ARBA00023004"/>
    </source>
</evidence>
<evidence type="ECO:0000256" key="1">
    <source>
        <dbReference type="ARBA" id="ARBA00022485"/>
    </source>
</evidence>
<evidence type="ECO:0000259" key="6">
    <source>
        <dbReference type="Pfam" id="PF07992"/>
    </source>
</evidence>
<evidence type="ECO:0000256" key="2">
    <source>
        <dbReference type="ARBA" id="ARBA00022723"/>
    </source>
</evidence>
<keyword evidence="4" id="KW-0408">Iron</keyword>
<feature type="domain" description="FAD/NAD(P)-binding" evidence="6">
    <location>
        <begin position="142"/>
        <end position="439"/>
    </location>
</feature>
<dbReference type="InterPro" id="IPR009051">
    <property type="entry name" value="Helical_ferredxn"/>
</dbReference>
<feature type="domain" description="Dihydroprymidine dehydrogenase" evidence="7">
    <location>
        <begin position="20"/>
        <end position="129"/>
    </location>
</feature>
<dbReference type="InterPro" id="IPR006006">
    <property type="entry name" value="GltD-like"/>
</dbReference>
<dbReference type="Pfam" id="PF14691">
    <property type="entry name" value="Fer4_20"/>
    <property type="match status" value="1"/>
</dbReference>
<protein>
    <submittedName>
        <fullName evidence="8">Glutamate synthase, small subunit</fullName>
        <ecNumber evidence="8">1.4.1.13</ecNumber>
    </submittedName>
</protein>
<name>A0A0S4R5V4_CAMHY</name>
<dbReference type="NCBIfam" id="TIGR01318">
    <property type="entry name" value="gltD_gamma_fam"/>
    <property type="match status" value="1"/>
</dbReference>
<evidence type="ECO:0000313" key="9">
    <source>
        <dbReference type="Proteomes" id="UP000052237"/>
    </source>
</evidence>
<comment type="caution">
    <text evidence="8">The sequence shown here is derived from an EMBL/GenBank/DDBJ whole genome shotgun (WGS) entry which is preliminary data.</text>
</comment>
<dbReference type="RefSeq" id="WP_059435046.1">
    <property type="nucleotide sequence ID" value="NZ_FAUZ01000001.1"/>
</dbReference>
<dbReference type="GO" id="GO:0046872">
    <property type="term" value="F:metal ion binding"/>
    <property type="evidence" value="ECO:0007669"/>
    <property type="project" value="UniProtKB-KW"/>
</dbReference>
<sequence>MQEFIKRSRAKIIKRDENERVKDFKEIYQIFNLQNATEQASRCVQCANPFCHFTCPLHNYIPFWLLNVATSNFDMAFKLSNETNPYPEITGRVCPQDRLCEGACTLNDNFGAITIGAIETFISENGLNNGMKPFTKVESKNKKVAIIGSGPAGLSAATYLIREGVSVQIYEASKRAGGLLAYGIPGFKIDKSVVERRVSLLSEAGCTFHTDTFVDDAKFEELISEFDAVVLAYGARTGKILGLANESANGCYKALDFLSIIQKEQYKEDGVSLDLNGKKVVVIGGGDTAMDCLRSALRKGATSATCIYRRDLASMPGSKKEYVNAGEEGASFIFNAAPKDIVVNDNNEVVALNISKTILKGTSVEIVKGGETMLNADVIVCALGFDVENLKFLSANGIELDKKGRIATDDELRTSKAGVYACGDCKRGSDLVVTAASEGKKVAMTIIKDLGI</sequence>
<dbReference type="Pfam" id="PF07992">
    <property type="entry name" value="Pyr_redox_2"/>
    <property type="match status" value="1"/>
</dbReference>
<dbReference type="Proteomes" id="UP000052237">
    <property type="component" value="Unassembled WGS sequence"/>
</dbReference>
<dbReference type="InterPro" id="IPR036188">
    <property type="entry name" value="FAD/NAD-bd_sf"/>
</dbReference>
<dbReference type="GO" id="GO:0051539">
    <property type="term" value="F:4 iron, 4 sulfur cluster binding"/>
    <property type="evidence" value="ECO:0007669"/>
    <property type="project" value="UniProtKB-KW"/>
</dbReference>
<dbReference type="PANTHER" id="PTHR42783:SF3">
    <property type="entry name" value="GLUTAMATE SYNTHASE [NADPH] SMALL CHAIN-RELATED"/>
    <property type="match status" value="1"/>
</dbReference>
<dbReference type="AlphaFoldDB" id="A0A0S4R5V4"/>
<keyword evidence="5" id="KW-0411">Iron-sulfur</keyword>
<evidence type="ECO:0000256" key="3">
    <source>
        <dbReference type="ARBA" id="ARBA00023002"/>
    </source>
</evidence>
<evidence type="ECO:0000313" key="8">
    <source>
        <dbReference type="EMBL" id="CUU76863.1"/>
    </source>
</evidence>
<keyword evidence="2" id="KW-0479">Metal-binding</keyword>
<keyword evidence="1" id="KW-0004">4Fe-4S</keyword>
<evidence type="ECO:0000259" key="7">
    <source>
        <dbReference type="Pfam" id="PF14691"/>
    </source>
</evidence>
<gene>
    <name evidence="8" type="primary">gltD</name>
    <name evidence="8" type="ORF">ERS686654_00806</name>
</gene>
<dbReference type="EMBL" id="FAVB01000002">
    <property type="protein sequence ID" value="CUU76863.1"/>
    <property type="molecule type" value="Genomic_DNA"/>
</dbReference>
<dbReference type="PANTHER" id="PTHR42783">
    <property type="entry name" value="GLUTAMATE SYNTHASE [NADPH] SMALL CHAIN"/>
    <property type="match status" value="1"/>
</dbReference>
<evidence type="ECO:0000256" key="5">
    <source>
        <dbReference type="ARBA" id="ARBA00023014"/>
    </source>
</evidence>
<accession>A0A0S4R5V4</accession>
<reference evidence="8 9" key="1">
    <citation type="submission" date="2015-11" db="EMBL/GenBank/DDBJ databases">
        <authorList>
            <consortium name="Pathogen Informatics"/>
        </authorList>
    </citation>
    <scope>NUCLEOTIDE SEQUENCE [LARGE SCALE GENOMIC DNA]</scope>
    <source>
        <strain evidence="8 9">006A-0059</strain>
    </source>
</reference>
<keyword evidence="3 8" id="KW-0560">Oxidoreductase</keyword>
<dbReference type="InterPro" id="IPR023753">
    <property type="entry name" value="FAD/NAD-binding_dom"/>
</dbReference>
<dbReference type="SUPFAM" id="SSF46548">
    <property type="entry name" value="alpha-helical ferredoxin"/>
    <property type="match status" value="1"/>
</dbReference>
<dbReference type="GO" id="GO:0004355">
    <property type="term" value="F:glutamate synthase (NADPH) activity"/>
    <property type="evidence" value="ECO:0007669"/>
    <property type="project" value="UniProtKB-EC"/>
</dbReference>
<dbReference type="EC" id="1.4.1.13" evidence="8"/>
<dbReference type="InterPro" id="IPR028261">
    <property type="entry name" value="DPD_II"/>
</dbReference>
<dbReference type="SUPFAM" id="SSF51971">
    <property type="entry name" value="Nucleotide-binding domain"/>
    <property type="match status" value="2"/>
</dbReference>
<organism evidence="8 9">
    <name type="scientific">Campylobacter hyointestinalis subsp. hyointestinalis</name>
    <dbReference type="NCBI Taxonomy" id="91352"/>
    <lineage>
        <taxon>Bacteria</taxon>
        <taxon>Pseudomonadati</taxon>
        <taxon>Campylobacterota</taxon>
        <taxon>Epsilonproteobacteria</taxon>
        <taxon>Campylobacterales</taxon>
        <taxon>Campylobacteraceae</taxon>
        <taxon>Campylobacter</taxon>
    </lineage>
</organism>
<dbReference type="Gene3D" id="1.10.1060.10">
    <property type="entry name" value="Alpha-helical ferredoxin"/>
    <property type="match status" value="1"/>
</dbReference>